<sequence length="603" mass="64684">MHRPFAATLCAALAGVVIFSAPPSMPLDDQPADLRAQRLADYLDPSKAARLACKGSRKNALAALFRAGTAHAENTENPEHAEAGMPPMLFEGLGDHSVPISTNHAGAQALFDQGLKFAYAFNHEQAARSFRAAQMLDPTCAMCFWGEALVLGPNINAPMGEDARVPALKALAMAKANIGNALPLEKALIEALNHRYSTDLSTERANADMAYATAMQDLADRYPRSDLAQALAAEAIMDTQPWTYWEPDGQTPMGKAGDAITRIETILARSPNHAGAIHLYIHLVEASAKPEIAEPYADRLAALMPSAGHIAHMPSHLYFRLGKYKQSLSTNIKAIAADEAYFDQVGREGIYGYGYYPHNVHFLLMSAQMAGDAVTALEAAKKLESLIPVEAALAAPAFMQPIMAAPLYARAQFLSPDKLRAIPKPDARMPFVLAIWHHSQGMAAALDGDENSTKTAVSALRQTARSDQIAPLTENNVPADTILGIAAHILEGRLALTQKKSMAAAAHFKAAAELQDSLPYMEPPFWYYPARQSLGAALMAAGKADEAVVALNQSLLSAPNNAYALFMLRKAETARGNEAAAKAAQKAYEAAWAGKGTPPEDRI</sequence>
<feature type="signal peptide" evidence="1">
    <location>
        <begin position="1"/>
        <end position="26"/>
    </location>
</feature>
<organism evidence="2 3">
    <name type="scientific">Iodidimonas gelatinilytica</name>
    <dbReference type="NCBI Taxonomy" id="1236966"/>
    <lineage>
        <taxon>Bacteria</taxon>
        <taxon>Pseudomonadati</taxon>
        <taxon>Pseudomonadota</taxon>
        <taxon>Alphaproteobacteria</taxon>
        <taxon>Iodidimonadales</taxon>
        <taxon>Iodidimonadaceae</taxon>
        <taxon>Iodidimonas</taxon>
    </lineage>
</organism>
<keyword evidence="3" id="KW-1185">Reference proteome</keyword>
<accession>A0A5A7N166</accession>
<dbReference type="InterPro" id="IPR011990">
    <property type="entry name" value="TPR-like_helical_dom_sf"/>
</dbReference>
<dbReference type="PANTHER" id="PTHR45588">
    <property type="entry name" value="TPR DOMAIN-CONTAINING PROTEIN"/>
    <property type="match status" value="1"/>
</dbReference>
<dbReference type="SUPFAM" id="SSF48452">
    <property type="entry name" value="TPR-like"/>
    <property type="match status" value="2"/>
</dbReference>
<keyword evidence="1" id="KW-0732">Signal</keyword>
<name>A0A5A7N166_9PROT</name>
<dbReference type="RefSeq" id="WP_150002775.1">
    <property type="nucleotide sequence ID" value="NZ_BKCM01000015.1"/>
</dbReference>
<evidence type="ECO:0008006" key="4">
    <source>
        <dbReference type="Google" id="ProtNLM"/>
    </source>
</evidence>
<protein>
    <recommendedName>
        <fullName evidence="4">Tetratricopeptide repeat protein</fullName>
    </recommendedName>
</protein>
<feature type="chain" id="PRO_5023059810" description="Tetratricopeptide repeat protein" evidence="1">
    <location>
        <begin position="27"/>
        <end position="603"/>
    </location>
</feature>
<dbReference type="Gene3D" id="1.25.40.10">
    <property type="entry name" value="Tetratricopeptide repeat domain"/>
    <property type="match status" value="2"/>
</dbReference>
<comment type="caution">
    <text evidence="2">The sequence shown here is derived from an EMBL/GenBank/DDBJ whole genome shotgun (WGS) entry which is preliminary data.</text>
</comment>
<gene>
    <name evidence="2" type="ORF">JCM17845_26260</name>
</gene>
<dbReference type="AlphaFoldDB" id="A0A5A7N166"/>
<dbReference type="Proteomes" id="UP000325187">
    <property type="component" value="Unassembled WGS sequence"/>
</dbReference>
<dbReference type="InterPro" id="IPR019734">
    <property type="entry name" value="TPR_rpt"/>
</dbReference>
<reference evidence="2 3" key="1">
    <citation type="submission" date="2019-09" db="EMBL/GenBank/DDBJ databases">
        <title>NBRP : Genome information of microbial organism related human and environment.</title>
        <authorList>
            <person name="Hattori M."/>
            <person name="Oshima K."/>
            <person name="Inaba H."/>
            <person name="Suda W."/>
            <person name="Sakamoto M."/>
            <person name="Iino T."/>
            <person name="Kitahara M."/>
            <person name="Oshida Y."/>
            <person name="Iida T."/>
            <person name="Kudo T."/>
            <person name="Itoh T."/>
            <person name="Ohkuma M."/>
        </authorList>
    </citation>
    <scope>NUCLEOTIDE SEQUENCE [LARGE SCALE GENOMIC DNA]</scope>
    <source>
        <strain evidence="2 3">Mie-1</strain>
    </source>
</reference>
<evidence type="ECO:0000313" key="2">
    <source>
        <dbReference type="EMBL" id="GER02003.1"/>
    </source>
</evidence>
<evidence type="ECO:0000313" key="3">
    <source>
        <dbReference type="Proteomes" id="UP000325187"/>
    </source>
</evidence>
<proteinExistence type="predicted"/>
<evidence type="ECO:0000256" key="1">
    <source>
        <dbReference type="SAM" id="SignalP"/>
    </source>
</evidence>
<dbReference type="SMART" id="SM00028">
    <property type="entry name" value="TPR"/>
    <property type="match status" value="3"/>
</dbReference>
<dbReference type="PANTHER" id="PTHR45588:SF1">
    <property type="entry name" value="WW DOMAIN-CONTAINING PROTEIN"/>
    <property type="match status" value="1"/>
</dbReference>
<dbReference type="EMBL" id="BKCM01000015">
    <property type="protein sequence ID" value="GER02003.1"/>
    <property type="molecule type" value="Genomic_DNA"/>
</dbReference>